<evidence type="ECO:0000313" key="1">
    <source>
        <dbReference type="EMBL" id="JAH16384.1"/>
    </source>
</evidence>
<organism evidence="1">
    <name type="scientific">Anguilla anguilla</name>
    <name type="common">European freshwater eel</name>
    <name type="synonym">Muraena anguilla</name>
    <dbReference type="NCBI Taxonomy" id="7936"/>
    <lineage>
        <taxon>Eukaryota</taxon>
        <taxon>Metazoa</taxon>
        <taxon>Chordata</taxon>
        <taxon>Craniata</taxon>
        <taxon>Vertebrata</taxon>
        <taxon>Euteleostomi</taxon>
        <taxon>Actinopterygii</taxon>
        <taxon>Neopterygii</taxon>
        <taxon>Teleostei</taxon>
        <taxon>Anguilliformes</taxon>
        <taxon>Anguillidae</taxon>
        <taxon>Anguilla</taxon>
    </lineage>
</organism>
<reference evidence="1" key="1">
    <citation type="submission" date="2014-11" db="EMBL/GenBank/DDBJ databases">
        <authorList>
            <person name="Amaro Gonzalez C."/>
        </authorList>
    </citation>
    <scope>NUCLEOTIDE SEQUENCE</scope>
</reference>
<dbReference type="EMBL" id="GBXM01092193">
    <property type="protein sequence ID" value="JAH16384.1"/>
    <property type="molecule type" value="Transcribed_RNA"/>
</dbReference>
<name>A0A0E9QHY7_ANGAN</name>
<reference evidence="1" key="2">
    <citation type="journal article" date="2015" name="Fish Shellfish Immunol.">
        <title>Early steps in the European eel (Anguilla anguilla)-Vibrio vulnificus interaction in the gills: Role of the RtxA13 toxin.</title>
        <authorList>
            <person name="Callol A."/>
            <person name="Pajuelo D."/>
            <person name="Ebbesson L."/>
            <person name="Teles M."/>
            <person name="MacKenzie S."/>
            <person name="Amaro C."/>
        </authorList>
    </citation>
    <scope>NUCLEOTIDE SEQUENCE</scope>
</reference>
<accession>A0A0E9QHY7</accession>
<dbReference type="AlphaFoldDB" id="A0A0E9QHY7"/>
<sequence>MFPKLFNATCNCVSHLTI</sequence>
<proteinExistence type="predicted"/>
<protein>
    <submittedName>
        <fullName evidence="1">Uncharacterized protein</fullName>
    </submittedName>
</protein>